<organism evidence="3 4">
    <name type="scientific">Cupriavidus basilensis</name>
    <dbReference type="NCBI Taxonomy" id="68895"/>
    <lineage>
        <taxon>Bacteria</taxon>
        <taxon>Pseudomonadati</taxon>
        <taxon>Pseudomonadota</taxon>
        <taxon>Betaproteobacteria</taxon>
        <taxon>Burkholderiales</taxon>
        <taxon>Burkholderiaceae</taxon>
        <taxon>Cupriavidus</taxon>
    </lineage>
</organism>
<dbReference type="Gene3D" id="2.60.120.560">
    <property type="entry name" value="Exo-inulinase, domain 1"/>
    <property type="match status" value="1"/>
</dbReference>
<comment type="caution">
    <text evidence="3">The sequence shown here is derived from an EMBL/GenBank/DDBJ whole genome shotgun (WGS) entry which is preliminary data.</text>
</comment>
<dbReference type="InterPro" id="IPR013320">
    <property type="entry name" value="ConA-like_dom_sf"/>
</dbReference>
<proteinExistence type="predicted"/>
<dbReference type="Proteomes" id="UP001216674">
    <property type="component" value="Unassembled WGS sequence"/>
</dbReference>
<evidence type="ECO:0000313" key="4">
    <source>
        <dbReference type="Proteomes" id="UP001216674"/>
    </source>
</evidence>
<feature type="signal peptide" evidence="1">
    <location>
        <begin position="1"/>
        <end position="19"/>
    </location>
</feature>
<evidence type="ECO:0000259" key="2">
    <source>
        <dbReference type="Pfam" id="PF06439"/>
    </source>
</evidence>
<keyword evidence="4" id="KW-1185">Reference proteome</keyword>
<accession>A0ABT6AGU7</accession>
<dbReference type="EMBL" id="JARJLM010000036">
    <property type="protein sequence ID" value="MDF3831810.1"/>
    <property type="molecule type" value="Genomic_DNA"/>
</dbReference>
<sequence>MKAILLFVWMLLTAMPSTGETIMFNQDKQGALPAGWVAGVTGRGTPKWTVEADPAAQSGANVLKQSGSGDFPWCVKQAVSIADGFVEVKFKPIAGREDQAGGVVWRWKDSDNYYVARANALENNVSLYYTTGGRRHTILYQEAPVAARVWHTLRVEFLGNRIQVALDGKRYIDVADDHISGAGAVGVWTKADSVTLFDAFSFGNPSAK</sequence>
<evidence type="ECO:0000313" key="3">
    <source>
        <dbReference type="EMBL" id="MDF3831810.1"/>
    </source>
</evidence>
<evidence type="ECO:0000256" key="1">
    <source>
        <dbReference type="SAM" id="SignalP"/>
    </source>
</evidence>
<protein>
    <recommendedName>
        <fullName evidence="2">3-keto-alpha-glucoside-1,2-lyase/3-keto-2-hydroxy-glucal hydratase domain-containing protein</fullName>
    </recommendedName>
</protein>
<gene>
    <name evidence="3" type="ORF">P3W85_02380</name>
</gene>
<keyword evidence="1" id="KW-0732">Signal</keyword>
<dbReference type="SUPFAM" id="SSF49899">
    <property type="entry name" value="Concanavalin A-like lectins/glucanases"/>
    <property type="match status" value="1"/>
</dbReference>
<dbReference type="RefSeq" id="WP_276263583.1">
    <property type="nucleotide sequence ID" value="NZ_JARJLM010000036.1"/>
</dbReference>
<dbReference type="Pfam" id="PF06439">
    <property type="entry name" value="3keto-disac_hyd"/>
    <property type="match status" value="1"/>
</dbReference>
<dbReference type="InterPro" id="IPR010496">
    <property type="entry name" value="AL/BT2_dom"/>
</dbReference>
<feature type="chain" id="PRO_5047412805" description="3-keto-alpha-glucoside-1,2-lyase/3-keto-2-hydroxy-glucal hydratase domain-containing protein" evidence="1">
    <location>
        <begin position="20"/>
        <end position="208"/>
    </location>
</feature>
<reference evidence="3 4" key="1">
    <citation type="submission" date="2023-03" db="EMBL/GenBank/DDBJ databases">
        <title>Draft assemblies of triclosan tolerant bacteria isolated from returned activated sludge.</title>
        <authorList>
            <person name="Van Hamelsveld S."/>
        </authorList>
    </citation>
    <scope>NUCLEOTIDE SEQUENCE [LARGE SCALE GENOMIC DNA]</scope>
    <source>
        <strain evidence="3 4">GW210010_S58</strain>
    </source>
</reference>
<name>A0ABT6AGU7_9BURK</name>
<feature type="domain" description="3-keto-alpha-glucoside-1,2-lyase/3-keto-2-hydroxy-glucal hydratase" evidence="2">
    <location>
        <begin position="34"/>
        <end position="180"/>
    </location>
</feature>